<protein>
    <recommendedName>
        <fullName evidence="3">Uracil catabolism protein 4</fullName>
    </recommendedName>
</protein>
<dbReference type="PANTHER" id="PTHR31687">
    <property type="match status" value="1"/>
</dbReference>
<evidence type="ECO:0000313" key="1">
    <source>
        <dbReference type="EMBL" id="THH15536.1"/>
    </source>
</evidence>
<gene>
    <name evidence="1" type="ORF">EW146_g4951</name>
</gene>
<dbReference type="EMBL" id="SGPL01000205">
    <property type="protein sequence ID" value="THH15536.1"/>
    <property type="molecule type" value="Genomic_DNA"/>
</dbReference>
<evidence type="ECO:0000313" key="2">
    <source>
        <dbReference type="Proteomes" id="UP000310158"/>
    </source>
</evidence>
<dbReference type="Pfam" id="PF07958">
    <property type="entry name" value="DUF1688"/>
    <property type="match status" value="1"/>
</dbReference>
<keyword evidence="2" id="KW-1185">Reference proteome</keyword>
<accession>A0A4S4LSX8</accession>
<name>A0A4S4LSX8_9AGAM</name>
<dbReference type="InterPro" id="IPR012469">
    <property type="entry name" value="DUF1688"/>
</dbReference>
<dbReference type="Proteomes" id="UP000310158">
    <property type="component" value="Unassembled WGS sequence"/>
</dbReference>
<dbReference type="OrthoDB" id="2153176at2759"/>
<sequence>MTRNPTHILTTIMNIASAGLSLDQRIAYLRTLPAIRERCGRVHDLAKQGKLQYFDYHPDKEGLAAEYCINIIKRDFGGDFASIPPHGRWRHLDAGLPRVQPLIEKWNASASPPDRKEITKRLIDLFLVSVLLDAGAGNTWAYHEPASGQEFTRSEGLGVASINMFEAGFFSGDRMQPYKVDAAGLEKITVEKTAQAMQVSASNPMVGLEGRASLLQNLSRALKQNPTFFGDEGRPGNMLDYLESESILEGSSRRLPVAALWYVLITGLAPIWPTDRTSLGGVPLGDVWPCDALKSTAIDESDALVPFHKLTGWTAYSLIEPIEKVLGWKFEGTEDMTGLPEYRNGAHLALNLNCEILLTIYAIPRLPPSHPTIIEWRAMTVIELDRLADLIRQKLGLSTNELTLAQVLESATWKGGRTIAQEKRPETCGPPIDIQSDGTIF</sequence>
<proteinExistence type="predicted"/>
<evidence type="ECO:0008006" key="3">
    <source>
        <dbReference type="Google" id="ProtNLM"/>
    </source>
</evidence>
<comment type="caution">
    <text evidence="1">The sequence shown here is derived from an EMBL/GenBank/DDBJ whole genome shotgun (WGS) entry which is preliminary data.</text>
</comment>
<dbReference type="PANTHER" id="PTHR31687:SF3">
    <property type="entry name" value="PROTEIN URG3"/>
    <property type="match status" value="1"/>
</dbReference>
<organism evidence="1 2">
    <name type="scientific">Bondarzewia mesenterica</name>
    <dbReference type="NCBI Taxonomy" id="1095465"/>
    <lineage>
        <taxon>Eukaryota</taxon>
        <taxon>Fungi</taxon>
        <taxon>Dikarya</taxon>
        <taxon>Basidiomycota</taxon>
        <taxon>Agaricomycotina</taxon>
        <taxon>Agaricomycetes</taxon>
        <taxon>Russulales</taxon>
        <taxon>Bondarzewiaceae</taxon>
        <taxon>Bondarzewia</taxon>
    </lineage>
</organism>
<reference evidence="1 2" key="1">
    <citation type="submission" date="2019-02" db="EMBL/GenBank/DDBJ databases">
        <title>Genome sequencing of the rare red list fungi Bondarzewia mesenterica.</title>
        <authorList>
            <person name="Buettner E."/>
            <person name="Kellner H."/>
        </authorList>
    </citation>
    <scope>NUCLEOTIDE SEQUENCE [LARGE SCALE GENOMIC DNA]</scope>
    <source>
        <strain evidence="1 2">DSM 108281</strain>
    </source>
</reference>
<dbReference type="AlphaFoldDB" id="A0A4S4LSX8"/>